<organism evidence="2">
    <name type="scientific">Sphingobacterium sp. (strain 21)</name>
    <dbReference type="NCBI Taxonomy" id="743722"/>
    <lineage>
        <taxon>Bacteria</taxon>
        <taxon>Pseudomonadati</taxon>
        <taxon>Bacteroidota</taxon>
        <taxon>Sphingobacteriia</taxon>
        <taxon>Sphingobacteriales</taxon>
        <taxon>Sphingobacteriaceae</taxon>
        <taxon>Sphingobacterium</taxon>
    </lineage>
</organism>
<dbReference type="eggNOG" id="ENOG5030XSG">
    <property type="taxonomic scope" value="Bacteria"/>
</dbReference>
<dbReference type="HOGENOM" id="CLU_151876_1_0_10"/>
<feature type="chain" id="PRO_5003310990" evidence="1">
    <location>
        <begin position="23"/>
        <end position="106"/>
    </location>
</feature>
<keyword evidence="1" id="KW-0732">Signal</keyword>
<name>F4C0Z2_SPHS2</name>
<dbReference type="InterPro" id="IPR046601">
    <property type="entry name" value="DUF6660"/>
</dbReference>
<evidence type="ECO:0000256" key="1">
    <source>
        <dbReference type="SAM" id="SignalP"/>
    </source>
</evidence>
<accession>F4C0Z2</accession>
<dbReference type="EMBL" id="CP002584">
    <property type="protein sequence ID" value="ADZ76803.1"/>
    <property type="molecule type" value="Genomic_DNA"/>
</dbReference>
<evidence type="ECO:0000313" key="2">
    <source>
        <dbReference type="EMBL" id="ADZ76803.1"/>
    </source>
</evidence>
<dbReference type="AlphaFoldDB" id="F4C0Z2"/>
<reference evidence="2" key="1">
    <citation type="submission" date="2011-03" db="EMBL/GenBank/DDBJ databases">
        <title>Complete sequence of Sphingobacterium sp. 21.</title>
        <authorList>
            <consortium name="US DOE Joint Genome Institute"/>
            <person name="Lucas S."/>
            <person name="Copeland A."/>
            <person name="Lapidus A."/>
            <person name="Cheng J.-F."/>
            <person name="Goodwin L."/>
            <person name="Pitluck S."/>
            <person name="Davenport K."/>
            <person name="Detter J.C."/>
            <person name="Han C."/>
            <person name="Tapia R."/>
            <person name="Land M."/>
            <person name="Hauser L."/>
            <person name="Kyrpides N."/>
            <person name="Ivanova N."/>
            <person name="Ovchinnikova G."/>
            <person name="Pagani I."/>
            <person name="Siebers A.K."/>
            <person name="Allgaier M."/>
            <person name="Thelen M.P."/>
            <person name="Hugenholtz P."/>
            <person name="Woyke T."/>
        </authorList>
    </citation>
    <scope>NUCLEOTIDE SEQUENCE</scope>
    <source>
        <strain evidence="2">21</strain>
    </source>
</reference>
<protein>
    <submittedName>
        <fullName evidence="2">Uncharacterized protein</fullName>
    </submittedName>
</protein>
<dbReference type="STRING" id="743722.Sph21_0221"/>
<dbReference type="KEGG" id="shg:Sph21_0221"/>
<proteinExistence type="predicted"/>
<dbReference type="Pfam" id="PF20365">
    <property type="entry name" value="DUF6660"/>
    <property type="match status" value="1"/>
</dbReference>
<feature type="signal peptide" evidence="1">
    <location>
        <begin position="1"/>
        <end position="22"/>
    </location>
</feature>
<sequence>MKWLVYLFSIYVLVLSAVPCGAEDNCCIDETYSLAEREKPAEERNHRSVCPCSPFFSCGVCSGAVLPNAIMAVSKELSPILQQPFSYQEYPLLELPRTIWQPPKAA</sequence>
<gene>
    <name evidence="2" type="ordered locus">Sph21_0221</name>
</gene>